<dbReference type="InterPro" id="IPR018011">
    <property type="entry name" value="Carb_sulfotrans_8-10"/>
</dbReference>
<reference evidence="9" key="1">
    <citation type="submission" date="2021-01" db="EMBL/GenBank/DDBJ databases">
        <authorList>
            <person name="Corre E."/>
            <person name="Pelletier E."/>
            <person name="Niang G."/>
            <person name="Scheremetjew M."/>
            <person name="Finn R."/>
            <person name="Kale V."/>
            <person name="Holt S."/>
            <person name="Cochrane G."/>
            <person name="Meng A."/>
            <person name="Brown T."/>
            <person name="Cohen L."/>
        </authorList>
    </citation>
    <scope>NUCLEOTIDE SEQUENCE</scope>
    <source>
        <strain evidence="9">CCAP1064/1</strain>
    </source>
</reference>
<gene>
    <name evidence="9" type="ORF">PINE0816_LOCUS20563</name>
</gene>
<dbReference type="InterPro" id="IPR005331">
    <property type="entry name" value="Sulfotransferase"/>
</dbReference>
<evidence type="ECO:0000313" key="9">
    <source>
        <dbReference type="EMBL" id="CAD8424404.1"/>
    </source>
</evidence>
<comment type="similarity">
    <text evidence="2">Belongs to the sulfotransferase 2 family.</text>
</comment>
<evidence type="ECO:0000256" key="5">
    <source>
        <dbReference type="ARBA" id="ARBA00022989"/>
    </source>
</evidence>
<dbReference type="GO" id="GO:0000139">
    <property type="term" value="C:Golgi membrane"/>
    <property type="evidence" value="ECO:0007669"/>
    <property type="project" value="UniProtKB-SubCell"/>
</dbReference>
<sequence length="255" mass="29086">MKNLPIEKAQEILNDPTYTRAVFLRDPAERLLSAYLDKFKHGAYSKKIKEYDKVHAKDGQSPFMKGNKISFQEFVNTLSHPVVLNSKSCMGKGVIGLHKCTDVHWRSQKKICGLDGMLPLYDFVGDFAKIGNHSKLLLQQLGAWDTWGRNYDRGPPEQGKEKMQCNVPAQKRNESSVDPGPGFNQIPPAVHISKSKEKFEKYYTPELLSKVRKLYAMDYAIYDEIQKWKRDSSSDDHVVPAAYRLESIKKSCDGI</sequence>
<evidence type="ECO:0000256" key="8">
    <source>
        <dbReference type="ARBA" id="ARBA00023180"/>
    </source>
</evidence>
<protein>
    <recommendedName>
        <fullName evidence="10">Carbohydrate sulfotransferase</fullName>
    </recommendedName>
</protein>
<dbReference type="AlphaFoldDB" id="A0A7S0CHZ7"/>
<keyword evidence="3" id="KW-0808">Transferase</keyword>
<keyword evidence="6" id="KW-0333">Golgi apparatus</keyword>
<comment type="subcellular location">
    <subcellularLocation>
        <location evidence="1">Golgi apparatus membrane</location>
        <topology evidence="1">Single-pass type II membrane protein</topology>
    </subcellularLocation>
</comment>
<evidence type="ECO:0000256" key="3">
    <source>
        <dbReference type="ARBA" id="ARBA00022679"/>
    </source>
</evidence>
<dbReference type="PANTHER" id="PTHR12137">
    <property type="entry name" value="CARBOHYDRATE SULFOTRANSFERASE"/>
    <property type="match status" value="1"/>
</dbReference>
<dbReference type="PANTHER" id="PTHR12137:SF54">
    <property type="entry name" value="CARBOHYDRATE SULFOTRANSFERASE"/>
    <property type="match status" value="1"/>
</dbReference>
<evidence type="ECO:0000256" key="2">
    <source>
        <dbReference type="ARBA" id="ARBA00006339"/>
    </source>
</evidence>
<keyword evidence="4" id="KW-0812">Transmembrane</keyword>
<dbReference type="GO" id="GO:0008146">
    <property type="term" value="F:sulfotransferase activity"/>
    <property type="evidence" value="ECO:0007669"/>
    <property type="project" value="InterPro"/>
</dbReference>
<evidence type="ECO:0000256" key="4">
    <source>
        <dbReference type="ARBA" id="ARBA00022692"/>
    </source>
</evidence>
<accession>A0A7S0CHZ7</accession>
<evidence type="ECO:0008006" key="10">
    <source>
        <dbReference type="Google" id="ProtNLM"/>
    </source>
</evidence>
<keyword evidence="8" id="KW-0325">Glycoprotein</keyword>
<dbReference type="GO" id="GO:0016051">
    <property type="term" value="P:carbohydrate biosynthetic process"/>
    <property type="evidence" value="ECO:0007669"/>
    <property type="project" value="InterPro"/>
</dbReference>
<dbReference type="EMBL" id="HBEL01044188">
    <property type="protein sequence ID" value="CAD8424404.1"/>
    <property type="molecule type" value="Transcribed_RNA"/>
</dbReference>
<keyword evidence="5" id="KW-1133">Transmembrane helix</keyword>
<name>A0A7S0CHZ7_9STRA</name>
<dbReference type="Pfam" id="PF03567">
    <property type="entry name" value="Sulfotransfer_2"/>
    <property type="match status" value="1"/>
</dbReference>
<proteinExistence type="inferred from homology"/>
<keyword evidence="7" id="KW-0472">Membrane</keyword>
<evidence type="ECO:0000256" key="7">
    <source>
        <dbReference type="ARBA" id="ARBA00023136"/>
    </source>
</evidence>
<organism evidence="9">
    <name type="scientific">Proboscia inermis</name>
    <dbReference type="NCBI Taxonomy" id="420281"/>
    <lineage>
        <taxon>Eukaryota</taxon>
        <taxon>Sar</taxon>
        <taxon>Stramenopiles</taxon>
        <taxon>Ochrophyta</taxon>
        <taxon>Bacillariophyta</taxon>
        <taxon>Coscinodiscophyceae</taxon>
        <taxon>Rhizosoleniophycidae</taxon>
        <taxon>Rhizosoleniales</taxon>
        <taxon>Rhizosoleniaceae</taxon>
        <taxon>Proboscia</taxon>
    </lineage>
</organism>
<evidence type="ECO:0000256" key="6">
    <source>
        <dbReference type="ARBA" id="ARBA00023034"/>
    </source>
</evidence>
<evidence type="ECO:0000256" key="1">
    <source>
        <dbReference type="ARBA" id="ARBA00004323"/>
    </source>
</evidence>